<reference evidence="3" key="1">
    <citation type="journal article" date="2006" name="Science">
        <title>Ancient noncoding elements conserved in the human genome.</title>
        <authorList>
            <person name="Venkatesh B."/>
            <person name="Kirkness E.F."/>
            <person name="Loh Y.H."/>
            <person name="Halpern A.L."/>
            <person name="Lee A.P."/>
            <person name="Johnson J."/>
            <person name="Dandona N."/>
            <person name="Viswanathan L.D."/>
            <person name="Tay A."/>
            <person name="Venter J.C."/>
            <person name="Strausberg R.L."/>
            <person name="Brenner S."/>
        </authorList>
    </citation>
    <scope>NUCLEOTIDE SEQUENCE [LARGE SCALE GENOMIC DNA]</scope>
</reference>
<dbReference type="STRING" id="7868.ENSCMIP00000001046"/>
<feature type="region of interest" description="Disordered" evidence="1">
    <location>
        <begin position="131"/>
        <end position="178"/>
    </location>
</feature>
<dbReference type="PANTHER" id="PTHR12093:SF9">
    <property type="entry name" value="NCK-ASSOCIATED PROTEIN 1-LIKE"/>
    <property type="match status" value="1"/>
</dbReference>
<dbReference type="GO" id="GO:0048812">
    <property type="term" value="P:neuron projection morphogenesis"/>
    <property type="evidence" value="ECO:0007669"/>
    <property type="project" value="TreeGrafter"/>
</dbReference>
<reference evidence="2" key="4">
    <citation type="submission" date="2025-08" db="UniProtKB">
        <authorList>
            <consortium name="Ensembl"/>
        </authorList>
    </citation>
    <scope>IDENTIFICATION</scope>
</reference>
<keyword evidence="3" id="KW-1185">Reference proteome</keyword>
<dbReference type="GeneTree" id="ENSGT00390000016619"/>
<reference evidence="3" key="3">
    <citation type="journal article" date="2014" name="Nature">
        <title>Elephant shark genome provides unique insights into gnathostome evolution.</title>
        <authorList>
            <consortium name="International Elephant Shark Genome Sequencing Consortium"/>
            <person name="Venkatesh B."/>
            <person name="Lee A.P."/>
            <person name="Ravi V."/>
            <person name="Maurya A.K."/>
            <person name="Lian M.M."/>
            <person name="Swann J.B."/>
            <person name="Ohta Y."/>
            <person name="Flajnik M.F."/>
            <person name="Sutoh Y."/>
            <person name="Kasahara M."/>
            <person name="Hoon S."/>
            <person name="Gangu V."/>
            <person name="Roy S.W."/>
            <person name="Irimia M."/>
            <person name="Korzh V."/>
            <person name="Kondrychyn I."/>
            <person name="Lim Z.W."/>
            <person name="Tay B.H."/>
            <person name="Tohari S."/>
            <person name="Kong K.W."/>
            <person name="Ho S."/>
            <person name="Lorente-Galdos B."/>
            <person name="Quilez J."/>
            <person name="Marques-Bonet T."/>
            <person name="Raney B.J."/>
            <person name="Ingham P.W."/>
            <person name="Tay A."/>
            <person name="Hillier L.W."/>
            <person name="Minx P."/>
            <person name="Boehm T."/>
            <person name="Wilson R.K."/>
            <person name="Brenner S."/>
            <person name="Warren W.C."/>
        </authorList>
    </citation>
    <scope>NUCLEOTIDE SEQUENCE [LARGE SCALE GENOMIC DNA]</scope>
</reference>
<reference evidence="2" key="5">
    <citation type="submission" date="2025-09" db="UniProtKB">
        <authorList>
            <consortium name="Ensembl"/>
        </authorList>
    </citation>
    <scope>IDENTIFICATION</scope>
</reference>
<dbReference type="InterPro" id="IPR019137">
    <property type="entry name" value="Nck-associated_protein-1"/>
</dbReference>
<dbReference type="GO" id="GO:0030031">
    <property type="term" value="P:cell projection assembly"/>
    <property type="evidence" value="ECO:0007669"/>
    <property type="project" value="TreeGrafter"/>
</dbReference>
<dbReference type="OMA" id="GQCLHIG"/>
<evidence type="ECO:0000313" key="2">
    <source>
        <dbReference type="Ensembl" id="ENSCMIP00000001046.1"/>
    </source>
</evidence>
<dbReference type="PANTHER" id="PTHR12093">
    <property type="entry name" value="NCK-ASSOCIATED PROTEIN 1"/>
    <property type="match status" value="1"/>
</dbReference>
<evidence type="ECO:0000313" key="3">
    <source>
        <dbReference type="Proteomes" id="UP000314986"/>
    </source>
</evidence>
<dbReference type="Ensembl" id="ENSCMIT00000001099.1">
    <property type="protein sequence ID" value="ENSCMIP00000001046.1"/>
    <property type="gene ID" value="ENSCMIG00000000698.1"/>
</dbReference>
<protein>
    <submittedName>
        <fullName evidence="2">Uncharacterized protein</fullName>
    </submittedName>
</protein>
<reference evidence="3" key="2">
    <citation type="journal article" date="2007" name="PLoS Biol.">
        <title>Survey sequencing and comparative analysis of the elephant shark (Callorhinchus milii) genome.</title>
        <authorList>
            <person name="Venkatesh B."/>
            <person name="Kirkness E.F."/>
            <person name="Loh Y.H."/>
            <person name="Halpern A.L."/>
            <person name="Lee A.P."/>
            <person name="Johnson J."/>
            <person name="Dandona N."/>
            <person name="Viswanathan L.D."/>
            <person name="Tay A."/>
            <person name="Venter J.C."/>
            <person name="Strausberg R.L."/>
            <person name="Brenner S."/>
        </authorList>
    </citation>
    <scope>NUCLEOTIDE SEQUENCE [LARGE SCALE GENOMIC DNA]</scope>
</reference>
<evidence type="ECO:0000256" key="1">
    <source>
        <dbReference type="SAM" id="MobiDB-lite"/>
    </source>
</evidence>
<dbReference type="Proteomes" id="UP000314986">
    <property type="component" value="Unassembled WGS sequence"/>
</dbReference>
<dbReference type="GO" id="GO:0016477">
    <property type="term" value="P:cell migration"/>
    <property type="evidence" value="ECO:0007669"/>
    <property type="project" value="TreeGrafter"/>
</dbReference>
<proteinExistence type="predicted"/>
<dbReference type="InParanoid" id="A0A4W3GCM4"/>
<dbReference type="AlphaFoldDB" id="A0A4W3GCM4"/>
<accession>A0A4W3GCM4</accession>
<dbReference type="GO" id="GO:0030866">
    <property type="term" value="P:cortical actin cytoskeleton organization"/>
    <property type="evidence" value="ECO:0007669"/>
    <property type="project" value="TreeGrafter"/>
</dbReference>
<sequence>MRMSGYNQTTQEIAKPSTVLSSVRAFITLVHSVTHHLNIDVTRLIKEVLLQQSQATDSKGDITLTTAYTNWYLEALLRQASTSGIIHSPAIKAFVTLPVENLQIFSAEQYSDVSGQCLHIGVPCSPRVRPLASHPTAPVAQGLDPSPPPHSPCSSGVRPLAPTHSPCSSGVRPLAPTH</sequence>
<dbReference type="Pfam" id="PF09735">
    <property type="entry name" value="Nckap1"/>
    <property type="match status" value="1"/>
</dbReference>
<dbReference type="GO" id="GO:0031209">
    <property type="term" value="C:SCAR complex"/>
    <property type="evidence" value="ECO:0007669"/>
    <property type="project" value="TreeGrafter"/>
</dbReference>
<name>A0A4W3GCM4_CALMI</name>
<organism evidence="2 3">
    <name type="scientific">Callorhinchus milii</name>
    <name type="common">Ghost shark</name>
    <dbReference type="NCBI Taxonomy" id="7868"/>
    <lineage>
        <taxon>Eukaryota</taxon>
        <taxon>Metazoa</taxon>
        <taxon>Chordata</taxon>
        <taxon>Craniata</taxon>
        <taxon>Vertebrata</taxon>
        <taxon>Chondrichthyes</taxon>
        <taxon>Holocephali</taxon>
        <taxon>Chimaeriformes</taxon>
        <taxon>Callorhinchidae</taxon>
        <taxon>Callorhinchus</taxon>
    </lineage>
</organism>